<dbReference type="PANTHER" id="PTHR24123:SF33">
    <property type="entry name" value="PROTEIN HOS4"/>
    <property type="match status" value="1"/>
</dbReference>
<dbReference type="AlphaFoldDB" id="R7TBS1"/>
<sequence length="675" mass="74975">MPIVAMDKKMQTCGHVEAFSMLLKRGVRPRSAHNGATLLMEAVDKNRTDFVSFLLGHSHNGMAVDVAHKDDQGNNVLFYAAAAGNLAVIKDLLKAGCPVENDKFQRNILMQAVLHGHTNVVQFLFNNSKALALNVHQCDSDGRNLLFYCIEGGHLGLLQALVGCGLKMTADNRSRTNLMQAARSGNLAITKYLVENASVLNLDINAEDQNSENALFYAARSGSIDVVTVLLQAALKVQANHANVSVPPQCLSEGQFAVAKAFLTHSCNLADAINGKDIKGRTVLHHHILSGDLDSFKEQSVYYNPEMDSDLNGCSLLMAACKHTPGMELIRYLVLKMKVNVDAVDSRNRNALFYAIEAAHLQAVDFLLGHLIKVDSDLSGLSPLHVATATGNHFIVETLLKSKFGKILVNRKDKHGRNEVHYSAMHGYTSLIELLFNHESDINERDDQGLTPTTYACAHGRYASLAGLLRKGSDPDILDNLKRNAVHHCFLGTNPSLRCCKLLVKHGTNVDCRDHEGVTPLMLACRTCAETHIPIIRFLIMSGADPILQDEQGRDAFDHCPFHSEYVKALLKETTEMSPSEKEALEMFRDQLQERVEVQSCLRGLLREKIFTKTVNFEVMKRPATERVDRILQLLLLRGQNAFRGFCAVLRESGEPELAFLLLKHSYRKSEEIYW</sequence>
<dbReference type="SMART" id="SM00248">
    <property type="entry name" value="ANK"/>
    <property type="match status" value="13"/>
</dbReference>
<evidence type="ECO:0000313" key="6">
    <source>
        <dbReference type="EnsemblMetazoa" id="CapteP220592"/>
    </source>
</evidence>
<dbReference type="EMBL" id="AMQN01014056">
    <property type="status" value="NOT_ANNOTATED_CDS"/>
    <property type="molecule type" value="Genomic_DNA"/>
</dbReference>
<dbReference type="PANTHER" id="PTHR24123">
    <property type="entry name" value="ANKYRIN REPEAT-CONTAINING"/>
    <property type="match status" value="1"/>
</dbReference>
<dbReference type="EMBL" id="KB310706">
    <property type="protein sequence ID" value="ELT90932.1"/>
    <property type="molecule type" value="Genomic_DNA"/>
</dbReference>
<dbReference type="InterPro" id="IPR051165">
    <property type="entry name" value="Multifunctional_ANK_Repeat"/>
</dbReference>
<feature type="repeat" description="ANK" evidence="3">
    <location>
        <begin position="379"/>
        <end position="401"/>
    </location>
</feature>
<evidence type="ECO:0000259" key="4">
    <source>
        <dbReference type="PROSITE" id="PS50209"/>
    </source>
</evidence>
<keyword evidence="1" id="KW-0677">Repeat</keyword>
<evidence type="ECO:0000256" key="3">
    <source>
        <dbReference type="PROSITE-ProRule" id="PRU00023"/>
    </source>
</evidence>
<dbReference type="EnsemblMetazoa" id="CapteT220592">
    <property type="protein sequence ID" value="CapteP220592"/>
    <property type="gene ID" value="CapteG220592"/>
</dbReference>
<dbReference type="PROSITE" id="PS50297">
    <property type="entry name" value="ANK_REP_REGION"/>
    <property type="match status" value="2"/>
</dbReference>
<gene>
    <name evidence="5" type="ORF">CAPTEDRAFT_220592</name>
</gene>
<dbReference type="CDD" id="cd01671">
    <property type="entry name" value="CARD"/>
    <property type="match status" value="1"/>
</dbReference>
<dbReference type="SUPFAM" id="SSF47986">
    <property type="entry name" value="DEATH domain"/>
    <property type="match status" value="1"/>
</dbReference>
<evidence type="ECO:0000256" key="2">
    <source>
        <dbReference type="ARBA" id="ARBA00023043"/>
    </source>
</evidence>
<feature type="repeat" description="ANK" evidence="3">
    <location>
        <begin position="415"/>
        <end position="447"/>
    </location>
</feature>
<evidence type="ECO:0000313" key="5">
    <source>
        <dbReference type="EMBL" id="ELT90932.1"/>
    </source>
</evidence>
<reference evidence="5 7" key="2">
    <citation type="journal article" date="2013" name="Nature">
        <title>Insights into bilaterian evolution from three spiralian genomes.</title>
        <authorList>
            <person name="Simakov O."/>
            <person name="Marletaz F."/>
            <person name="Cho S.J."/>
            <person name="Edsinger-Gonzales E."/>
            <person name="Havlak P."/>
            <person name="Hellsten U."/>
            <person name="Kuo D.H."/>
            <person name="Larsson T."/>
            <person name="Lv J."/>
            <person name="Arendt D."/>
            <person name="Savage R."/>
            <person name="Osoegawa K."/>
            <person name="de Jong P."/>
            <person name="Grimwood J."/>
            <person name="Chapman J.A."/>
            <person name="Shapiro H."/>
            <person name="Aerts A."/>
            <person name="Otillar R.P."/>
            <person name="Terry A.Y."/>
            <person name="Boore J.L."/>
            <person name="Grigoriev I.V."/>
            <person name="Lindberg D.R."/>
            <person name="Seaver E.C."/>
            <person name="Weisblat D.A."/>
            <person name="Putnam N.H."/>
            <person name="Rokhsar D.S."/>
        </authorList>
    </citation>
    <scope>NUCLEOTIDE SEQUENCE</scope>
    <source>
        <strain evidence="5 7">I ESC-2004</strain>
    </source>
</reference>
<dbReference type="GO" id="GO:0042981">
    <property type="term" value="P:regulation of apoptotic process"/>
    <property type="evidence" value="ECO:0007669"/>
    <property type="project" value="InterPro"/>
</dbReference>
<reference evidence="7" key="1">
    <citation type="submission" date="2012-12" db="EMBL/GenBank/DDBJ databases">
        <authorList>
            <person name="Hellsten U."/>
            <person name="Grimwood J."/>
            <person name="Chapman J.A."/>
            <person name="Shapiro H."/>
            <person name="Aerts A."/>
            <person name="Otillar R.P."/>
            <person name="Terry A.Y."/>
            <person name="Boore J.L."/>
            <person name="Simakov O."/>
            <person name="Marletaz F."/>
            <person name="Cho S.-J."/>
            <person name="Edsinger-Gonzales E."/>
            <person name="Havlak P."/>
            <person name="Kuo D.-H."/>
            <person name="Larsson T."/>
            <person name="Lv J."/>
            <person name="Arendt D."/>
            <person name="Savage R."/>
            <person name="Osoegawa K."/>
            <person name="de Jong P."/>
            <person name="Lindberg D.R."/>
            <person name="Seaver E.C."/>
            <person name="Weisblat D.A."/>
            <person name="Putnam N.H."/>
            <person name="Grigoriev I.V."/>
            <person name="Rokhsar D.S."/>
        </authorList>
    </citation>
    <scope>NUCLEOTIDE SEQUENCE</scope>
    <source>
        <strain evidence="7">I ESC-2004</strain>
    </source>
</reference>
<evidence type="ECO:0000256" key="1">
    <source>
        <dbReference type="ARBA" id="ARBA00022737"/>
    </source>
</evidence>
<dbReference type="PROSITE" id="PS50209">
    <property type="entry name" value="CARD"/>
    <property type="match status" value="1"/>
</dbReference>
<keyword evidence="7" id="KW-1185">Reference proteome</keyword>
<dbReference type="HOGENOM" id="CLU_407260_0_0_1"/>
<dbReference type="Gene3D" id="1.10.533.10">
    <property type="entry name" value="Death Domain, Fas"/>
    <property type="match status" value="1"/>
</dbReference>
<dbReference type="OrthoDB" id="6284038at2759"/>
<proteinExistence type="predicted"/>
<feature type="domain" description="CARD" evidence="4">
    <location>
        <begin position="577"/>
        <end position="665"/>
    </location>
</feature>
<dbReference type="Gene3D" id="1.25.40.20">
    <property type="entry name" value="Ankyrin repeat-containing domain"/>
    <property type="match status" value="4"/>
</dbReference>
<dbReference type="SUPFAM" id="SSF48403">
    <property type="entry name" value="Ankyrin repeat"/>
    <property type="match status" value="2"/>
</dbReference>
<dbReference type="OMA" id="SSIDCVH"/>
<feature type="repeat" description="ANK" evidence="3">
    <location>
        <begin position="448"/>
        <end position="480"/>
    </location>
</feature>
<organism evidence="5">
    <name type="scientific">Capitella teleta</name>
    <name type="common">Polychaete worm</name>
    <dbReference type="NCBI Taxonomy" id="283909"/>
    <lineage>
        <taxon>Eukaryota</taxon>
        <taxon>Metazoa</taxon>
        <taxon>Spiralia</taxon>
        <taxon>Lophotrochozoa</taxon>
        <taxon>Annelida</taxon>
        <taxon>Polychaeta</taxon>
        <taxon>Sedentaria</taxon>
        <taxon>Scolecida</taxon>
        <taxon>Capitellidae</taxon>
        <taxon>Capitella</taxon>
    </lineage>
</organism>
<name>R7TBS1_CAPTE</name>
<feature type="repeat" description="ANK" evidence="3">
    <location>
        <begin position="516"/>
        <end position="551"/>
    </location>
</feature>
<dbReference type="InterPro" id="IPR002110">
    <property type="entry name" value="Ankyrin_rpt"/>
</dbReference>
<protein>
    <recommendedName>
        <fullName evidence="4">CARD domain-containing protein</fullName>
    </recommendedName>
</protein>
<keyword evidence="2 3" id="KW-0040">ANK repeat</keyword>
<dbReference type="Proteomes" id="UP000014760">
    <property type="component" value="Unassembled WGS sequence"/>
</dbReference>
<dbReference type="STRING" id="283909.R7TBS1"/>
<dbReference type="InterPro" id="IPR036770">
    <property type="entry name" value="Ankyrin_rpt-contain_sf"/>
</dbReference>
<dbReference type="PROSITE" id="PS50088">
    <property type="entry name" value="ANK_REPEAT"/>
    <property type="match status" value="4"/>
</dbReference>
<accession>R7TBS1</accession>
<dbReference type="Pfam" id="PF12796">
    <property type="entry name" value="Ank_2"/>
    <property type="match status" value="4"/>
</dbReference>
<reference evidence="6" key="3">
    <citation type="submission" date="2015-06" db="UniProtKB">
        <authorList>
            <consortium name="EnsemblMetazoa"/>
        </authorList>
    </citation>
    <scope>IDENTIFICATION</scope>
</reference>
<dbReference type="InterPro" id="IPR011029">
    <property type="entry name" value="DEATH-like_dom_sf"/>
</dbReference>
<dbReference type="InterPro" id="IPR001315">
    <property type="entry name" value="CARD"/>
</dbReference>
<evidence type="ECO:0000313" key="7">
    <source>
        <dbReference type="Proteomes" id="UP000014760"/>
    </source>
</evidence>